<keyword evidence="4 6" id="KW-0520">NAD</keyword>
<feature type="binding site" evidence="6">
    <location>
        <position position="16"/>
    </location>
    <ligand>
        <name>FMN</name>
        <dbReference type="ChEBI" id="CHEBI:58210"/>
    </ligand>
</feature>
<comment type="caution">
    <text evidence="6">Lacks conserved residue(s) required for the propagation of feature annotation.</text>
</comment>
<dbReference type="PANTHER" id="PTHR43741:SF4">
    <property type="entry name" value="FMN-DEPENDENT NADH:QUINONE OXIDOREDUCTASE"/>
    <property type="match status" value="1"/>
</dbReference>
<dbReference type="Pfam" id="PF02525">
    <property type="entry name" value="Flavodoxin_2"/>
    <property type="match status" value="1"/>
</dbReference>
<dbReference type="PANTHER" id="PTHR43741">
    <property type="entry name" value="FMN-DEPENDENT NADH-AZOREDUCTASE 1"/>
    <property type="match status" value="1"/>
</dbReference>
<organism evidence="8 9">
    <name type="scientific">Amycolatopsis saalfeldensis</name>
    <dbReference type="NCBI Taxonomy" id="394193"/>
    <lineage>
        <taxon>Bacteria</taxon>
        <taxon>Bacillati</taxon>
        <taxon>Actinomycetota</taxon>
        <taxon>Actinomycetes</taxon>
        <taxon>Pseudonocardiales</taxon>
        <taxon>Pseudonocardiaceae</taxon>
        <taxon>Amycolatopsis</taxon>
    </lineage>
</organism>
<comment type="cofactor">
    <cofactor evidence="6">
        <name>FMN</name>
        <dbReference type="ChEBI" id="CHEBI:58210"/>
    </cofactor>
    <text evidence="6">Binds 1 FMN per subunit.</text>
</comment>
<accession>A0A1H8YFD9</accession>
<evidence type="ECO:0000256" key="3">
    <source>
        <dbReference type="ARBA" id="ARBA00023002"/>
    </source>
</evidence>
<dbReference type="AlphaFoldDB" id="A0A1H8YFD9"/>
<feature type="domain" description="Flavodoxin-like fold" evidence="7">
    <location>
        <begin position="10"/>
        <end position="184"/>
    </location>
</feature>
<dbReference type="InterPro" id="IPR003680">
    <property type="entry name" value="Flavodoxin_fold"/>
</dbReference>
<dbReference type="HAMAP" id="MF_01216">
    <property type="entry name" value="Azoreductase_type1"/>
    <property type="match status" value="1"/>
</dbReference>
<dbReference type="SUPFAM" id="SSF52218">
    <property type="entry name" value="Flavoproteins"/>
    <property type="match status" value="1"/>
</dbReference>
<comment type="subunit">
    <text evidence="6">Homodimer.</text>
</comment>
<dbReference type="InterPro" id="IPR029039">
    <property type="entry name" value="Flavoprotein-like_sf"/>
</dbReference>
<evidence type="ECO:0000256" key="1">
    <source>
        <dbReference type="ARBA" id="ARBA00022630"/>
    </source>
</evidence>
<dbReference type="GO" id="GO:0016655">
    <property type="term" value="F:oxidoreductase activity, acting on NAD(P)H, quinone or similar compound as acceptor"/>
    <property type="evidence" value="ECO:0007669"/>
    <property type="project" value="InterPro"/>
</dbReference>
<reference evidence="8 9" key="1">
    <citation type="submission" date="2016-10" db="EMBL/GenBank/DDBJ databases">
        <authorList>
            <person name="de Groot N.N."/>
        </authorList>
    </citation>
    <scope>NUCLEOTIDE SEQUENCE [LARGE SCALE GENOMIC DNA]</scope>
    <source>
        <strain evidence="8 9">DSM 44993</strain>
    </source>
</reference>
<dbReference type="RefSeq" id="WP_245787557.1">
    <property type="nucleotide sequence ID" value="NZ_FOEF01000015.1"/>
</dbReference>
<sequence length="230" mass="24893">MTDMLTEALLLHLDSSADGAESVSRRLTALFASAWRGPVRRRDLAEEPVPLIRAPYTTLGRRVERRGATALDDVAALAADEGELREWALTRPLIDQVRAAHTVLLGVPMYNFTVPATLKAWIDRLTFPGAFTGPATGEQVLRGTNFVVVLARGGGYGPGTPREAFDFQLPYLRAYLTNLGVAPERLSFVKAELTRVREIPALAGMEPLAAESLATAIAEVTELAGKLQAQ</sequence>
<keyword evidence="2 6" id="KW-0288">FMN</keyword>
<feature type="binding site" evidence="6">
    <location>
        <begin position="109"/>
        <end position="112"/>
    </location>
    <ligand>
        <name>FMN</name>
        <dbReference type="ChEBI" id="CHEBI:58210"/>
    </ligand>
</feature>
<dbReference type="InterPro" id="IPR023048">
    <property type="entry name" value="NADH:quinone_OxRdtase_FMN_depd"/>
</dbReference>
<dbReference type="EC" id="1.7.1.17" evidence="6"/>
<dbReference type="GO" id="GO:0010181">
    <property type="term" value="F:FMN binding"/>
    <property type="evidence" value="ECO:0007669"/>
    <property type="project" value="UniProtKB-UniRule"/>
</dbReference>
<dbReference type="STRING" id="394193.SAMN04489732_11587"/>
<feature type="binding site" evidence="6">
    <location>
        <begin position="22"/>
        <end position="24"/>
    </location>
    <ligand>
        <name>FMN</name>
        <dbReference type="ChEBI" id="CHEBI:58210"/>
    </ligand>
</feature>
<dbReference type="EC" id="1.6.5.-" evidence="6"/>
<evidence type="ECO:0000256" key="2">
    <source>
        <dbReference type="ARBA" id="ARBA00022643"/>
    </source>
</evidence>
<name>A0A1H8YFD9_9PSEU</name>
<evidence type="ECO:0000256" key="4">
    <source>
        <dbReference type="ARBA" id="ARBA00023027"/>
    </source>
</evidence>
<dbReference type="Proteomes" id="UP000198582">
    <property type="component" value="Unassembled WGS sequence"/>
</dbReference>
<comment type="catalytic activity">
    <reaction evidence="6">
        <text>2 a quinone + NADH + H(+) = 2 a 1,4-benzosemiquinone + NAD(+)</text>
        <dbReference type="Rhea" id="RHEA:65952"/>
        <dbReference type="ChEBI" id="CHEBI:15378"/>
        <dbReference type="ChEBI" id="CHEBI:57540"/>
        <dbReference type="ChEBI" id="CHEBI:57945"/>
        <dbReference type="ChEBI" id="CHEBI:132124"/>
        <dbReference type="ChEBI" id="CHEBI:134225"/>
    </reaction>
</comment>
<keyword evidence="3 6" id="KW-0560">Oxidoreductase</keyword>
<evidence type="ECO:0000256" key="5">
    <source>
        <dbReference type="ARBA" id="ARBA00048542"/>
    </source>
</evidence>
<comment type="function">
    <text evidence="6">Quinone reductase that provides resistance to thiol-specific stress caused by electrophilic quinones.</text>
</comment>
<protein>
    <recommendedName>
        <fullName evidence="6">FMN dependent NADH:quinone oxidoreductase</fullName>
        <ecNumber evidence="6">1.6.5.-</ecNumber>
    </recommendedName>
    <alternativeName>
        <fullName evidence="6">Azo-dye reductase</fullName>
    </alternativeName>
    <alternativeName>
        <fullName evidence="6">FMN-dependent NADH-azo compound oxidoreductase</fullName>
    </alternativeName>
    <alternativeName>
        <fullName evidence="6">FMN-dependent NADH-azoreductase</fullName>
        <ecNumber evidence="6">1.7.1.17</ecNumber>
    </alternativeName>
</protein>
<comment type="similarity">
    <text evidence="6">Belongs to the azoreductase type 1 family.</text>
</comment>
<dbReference type="InterPro" id="IPR050104">
    <property type="entry name" value="FMN-dep_NADH:Q_OxRdtase_AzoR1"/>
</dbReference>
<dbReference type="EMBL" id="FOEF01000015">
    <property type="protein sequence ID" value="SEP50960.1"/>
    <property type="molecule type" value="Genomic_DNA"/>
</dbReference>
<comment type="function">
    <text evidence="6">Also exhibits azoreductase activity. Catalyzes the reductive cleavage of the azo bond in aromatic azo compounds to the corresponding amines.</text>
</comment>
<evidence type="ECO:0000313" key="8">
    <source>
        <dbReference type="EMBL" id="SEP50960.1"/>
    </source>
</evidence>
<proteinExistence type="inferred from homology"/>
<evidence type="ECO:0000313" key="9">
    <source>
        <dbReference type="Proteomes" id="UP000198582"/>
    </source>
</evidence>
<keyword evidence="1 6" id="KW-0285">Flavoprotein</keyword>
<dbReference type="GO" id="GO:0016652">
    <property type="term" value="F:oxidoreductase activity, acting on NAD(P)H as acceptor"/>
    <property type="evidence" value="ECO:0007669"/>
    <property type="project" value="UniProtKB-UniRule"/>
</dbReference>
<comment type="catalytic activity">
    <reaction evidence="5">
        <text>N,N-dimethyl-1,4-phenylenediamine + anthranilate + 2 NAD(+) = 2-(4-dimethylaminophenyl)diazenylbenzoate + 2 NADH + 2 H(+)</text>
        <dbReference type="Rhea" id="RHEA:55872"/>
        <dbReference type="ChEBI" id="CHEBI:15378"/>
        <dbReference type="ChEBI" id="CHEBI:15783"/>
        <dbReference type="ChEBI" id="CHEBI:16567"/>
        <dbReference type="ChEBI" id="CHEBI:57540"/>
        <dbReference type="ChEBI" id="CHEBI:57945"/>
        <dbReference type="ChEBI" id="CHEBI:71579"/>
        <dbReference type="EC" id="1.7.1.17"/>
    </reaction>
    <physiologicalReaction direction="right-to-left" evidence="5">
        <dbReference type="Rhea" id="RHEA:55874"/>
    </physiologicalReaction>
</comment>
<evidence type="ECO:0000259" key="7">
    <source>
        <dbReference type="Pfam" id="PF02525"/>
    </source>
</evidence>
<dbReference type="GO" id="GO:0009055">
    <property type="term" value="F:electron transfer activity"/>
    <property type="evidence" value="ECO:0007669"/>
    <property type="project" value="UniProtKB-UniRule"/>
</dbReference>
<dbReference type="Gene3D" id="3.40.50.360">
    <property type="match status" value="1"/>
</dbReference>
<gene>
    <name evidence="6" type="primary">azoR</name>
    <name evidence="8" type="ORF">SAMN04489732_11587</name>
</gene>
<keyword evidence="9" id="KW-1185">Reference proteome</keyword>
<evidence type="ECO:0000256" key="6">
    <source>
        <dbReference type="HAMAP-Rule" id="MF_01216"/>
    </source>
</evidence>